<accession>A0A5B9PDX1</accession>
<organism evidence="2 3">
    <name type="scientific">Mariniblastus fucicola</name>
    <dbReference type="NCBI Taxonomy" id="980251"/>
    <lineage>
        <taxon>Bacteria</taxon>
        <taxon>Pseudomonadati</taxon>
        <taxon>Planctomycetota</taxon>
        <taxon>Planctomycetia</taxon>
        <taxon>Pirellulales</taxon>
        <taxon>Pirellulaceae</taxon>
        <taxon>Mariniblastus</taxon>
    </lineage>
</organism>
<keyword evidence="1" id="KW-0472">Membrane</keyword>
<dbReference type="KEGG" id="mff:MFFC18_44040"/>
<keyword evidence="1" id="KW-1133">Transmembrane helix</keyword>
<sequence length="33" mass="3625">MLQTEIILIIGFAIVIAFSWLGNQDGRPPNPIS</sequence>
<keyword evidence="1" id="KW-0812">Transmembrane</keyword>
<dbReference type="Proteomes" id="UP000322214">
    <property type="component" value="Chromosome"/>
</dbReference>
<feature type="transmembrane region" description="Helical" evidence="1">
    <location>
        <begin position="6"/>
        <end position="23"/>
    </location>
</feature>
<reference evidence="2 3" key="1">
    <citation type="submission" date="2019-08" db="EMBL/GenBank/DDBJ databases">
        <title>Deep-cultivation of Planctomycetes and their phenomic and genomic characterization uncovers novel biology.</title>
        <authorList>
            <person name="Wiegand S."/>
            <person name="Jogler M."/>
            <person name="Boedeker C."/>
            <person name="Pinto D."/>
            <person name="Vollmers J."/>
            <person name="Rivas-Marin E."/>
            <person name="Kohn T."/>
            <person name="Peeters S.H."/>
            <person name="Heuer A."/>
            <person name="Rast P."/>
            <person name="Oberbeckmann S."/>
            <person name="Bunk B."/>
            <person name="Jeske O."/>
            <person name="Meyerdierks A."/>
            <person name="Storesund J.E."/>
            <person name="Kallscheuer N."/>
            <person name="Luecker S."/>
            <person name="Lage O.M."/>
            <person name="Pohl T."/>
            <person name="Merkel B.J."/>
            <person name="Hornburger P."/>
            <person name="Mueller R.-W."/>
            <person name="Bruemmer F."/>
            <person name="Labrenz M."/>
            <person name="Spormann A.M."/>
            <person name="Op den Camp H."/>
            <person name="Overmann J."/>
            <person name="Amann R."/>
            <person name="Jetten M.S.M."/>
            <person name="Mascher T."/>
            <person name="Medema M.H."/>
            <person name="Devos D.P."/>
            <person name="Kaster A.-K."/>
            <person name="Ovreas L."/>
            <person name="Rohde M."/>
            <person name="Galperin M.Y."/>
            <person name="Jogler C."/>
        </authorList>
    </citation>
    <scope>NUCLEOTIDE SEQUENCE [LARGE SCALE GENOMIC DNA]</scope>
    <source>
        <strain evidence="2 3">FC18</strain>
    </source>
</reference>
<evidence type="ECO:0000256" key="1">
    <source>
        <dbReference type="SAM" id="Phobius"/>
    </source>
</evidence>
<gene>
    <name evidence="2" type="ORF">MFFC18_44040</name>
</gene>
<evidence type="ECO:0000313" key="3">
    <source>
        <dbReference type="Proteomes" id="UP000322214"/>
    </source>
</evidence>
<dbReference type="STRING" id="980251.GCA_001642875_01165"/>
<keyword evidence="3" id="KW-1185">Reference proteome</keyword>
<proteinExistence type="predicted"/>
<name>A0A5B9PDX1_9BACT</name>
<dbReference type="AlphaFoldDB" id="A0A5B9PDX1"/>
<dbReference type="EMBL" id="CP042912">
    <property type="protein sequence ID" value="QEG24484.1"/>
    <property type="molecule type" value="Genomic_DNA"/>
</dbReference>
<evidence type="ECO:0000313" key="2">
    <source>
        <dbReference type="EMBL" id="QEG24484.1"/>
    </source>
</evidence>
<protein>
    <submittedName>
        <fullName evidence="2">Uncharacterized protein</fullName>
    </submittedName>
</protein>